<dbReference type="GeneID" id="100378583"/>
<dbReference type="PANTHER" id="PTHR31340">
    <property type="entry name" value="MITOCHONDRIAL GENOME MAINTENANCE EXONUCLEASE 1"/>
    <property type="match status" value="1"/>
</dbReference>
<dbReference type="RefSeq" id="XP_002738019.2">
    <property type="nucleotide sequence ID" value="XM_002737973.2"/>
</dbReference>
<feature type="active site" evidence="1">
    <location>
        <position position="209"/>
    </location>
</feature>
<keyword evidence="1" id="KW-0378">Hydrolase</keyword>
<evidence type="ECO:0000256" key="2">
    <source>
        <dbReference type="SAM" id="MobiDB-lite"/>
    </source>
</evidence>
<organism evidence="3 4">
    <name type="scientific">Saccoglossus kowalevskii</name>
    <name type="common">Acorn worm</name>
    <dbReference type="NCBI Taxonomy" id="10224"/>
    <lineage>
        <taxon>Eukaryota</taxon>
        <taxon>Metazoa</taxon>
        <taxon>Hemichordata</taxon>
        <taxon>Enteropneusta</taxon>
        <taxon>Harrimaniidae</taxon>
        <taxon>Saccoglossus</taxon>
    </lineage>
</organism>
<comment type="similarity">
    <text evidence="1">Belongs to the MGME1 family.</text>
</comment>
<protein>
    <recommendedName>
        <fullName evidence="1">Mitochondrial genome maintenance exonuclease 1</fullName>
        <ecNumber evidence="1">3.1.-.-</ecNumber>
    </recommendedName>
</protein>
<keyword evidence="3" id="KW-1185">Reference proteome</keyword>
<reference evidence="4" key="1">
    <citation type="submission" date="2025-08" db="UniProtKB">
        <authorList>
            <consortium name="RefSeq"/>
        </authorList>
    </citation>
    <scope>IDENTIFICATION</scope>
    <source>
        <tissue evidence="4">Testes</tissue>
    </source>
</reference>
<feature type="region of interest" description="Disordered" evidence="2">
    <location>
        <begin position="28"/>
        <end position="62"/>
    </location>
</feature>
<evidence type="ECO:0000256" key="1">
    <source>
        <dbReference type="HAMAP-Rule" id="MF_03030"/>
    </source>
</evidence>
<name>A0ABM0GV70_SACKO</name>
<feature type="compositionally biased region" description="Polar residues" evidence="2">
    <location>
        <begin position="38"/>
        <end position="62"/>
    </location>
</feature>
<feature type="active site" evidence="1">
    <location>
        <position position="196"/>
    </location>
</feature>
<accession>A0ABM0GV70</accession>
<proteinExistence type="inferred from homology"/>
<dbReference type="InterPro" id="IPR011604">
    <property type="entry name" value="PDDEXK-like_dom_sf"/>
</dbReference>
<feature type="active site" evidence="1">
    <location>
        <position position="211"/>
    </location>
</feature>
<comment type="subcellular location">
    <subcellularLocation>
        <location evidence="1">Mitochondrion</location>
    </subcellularLocation>
</comment>
<comment type="function">
    <text evidence="1">Metal-dependent single-stranded DNA (ssDNA) exonuclease involved in mitochondrial genome maintenance.</text>
</comment>
<keyword evidence="1" id="KW-0269">Exonuclease</keyword>
<dbReference type="Gene3D" id="3.90.320.10">
    <property type="match status" value="1"/>
</dbReference>
<keyword evidence="1" id="KW-0540">Nuclease</keyword>
<gene>
    <name evidence="4" type="primary">LOC100378583</name>
</gene>
<dbReference type="HAMAP" id="MF_03030">
    <property type="entry name" value="MGME1"/>
    <property type="match status" value="1"/>
</dbReference>
<keyword evidence="1" id="KW-0496">Mitochondrion</keyword>
<dbReference type="PANTHER" id="PTHR31340:SF3">
    <property type="entry name" value="MITOCHONDRIAL GENOME MAINTENANCE EXONUCLEASE 1"/>
    <property type="match status" value="1"/>
</dbReference>
<dbReference type="EC" id="3.1.-.-" evidence="1"/>
<evidence type="ECO:0000313" key="3">
    <source>
        <dbReference type="Proteomes" id="UP000694865"/>
    </source>
</evidence>
<dbReference type="Proteomes" id="UP000694865">
    <property type="component" value="Unplaced"/>
</dbReference>
<evidence type="ECO:0000313" key="4">
    <source>
        <dbReference type="RefSeq" id="XP_002738019.2"/>
    </source>
</evidence>
<sequence>MYCLQRCCHHKRYLSKCLQRYSRHSSTQDGIKFHESENTSVPPDTNGEISTQSQVPKSSDTNIPIFPLMKEPGFKKKDWNIAAKKSGRLPSVTKILQDTMPIQNAIMLLKWKQKMIAELGEKGFIKFNEETLAAGSALHRCIQQYLQGIPMNEINVGKANAGHWKSMASILPQITDVYATEKYVKHPMLSYAGYIDCIATYKGKLCVIDWKTSTKPKPTLLKCYDSPLQTAAYTGATNFDDSINVQVVDTLLVIAYKNGTEAHVHYMPKKTSQYFWEKWLSRLHMYRLMKASEKEALDI</sequence>